<gene>
    <name evidence="3" type="ORF">DW687_03685</name>
</gene>
<dbReference type="Pfam" id="PF06458">
    <property type="entry name" value="MucBP"/>
    <property type="match status" value="3"/>
</dbReference>
<feature type="domain" description="MucBP" evidence="2">
    <location>
        <begin position="319"/>
        <end position="381"/>
    </location>
</feature>
<accession>A0A3E3E1M3</accession>
<feature type="domain" description="MucBP" evidence="2">
    <location>
        <begin position="387"/>
        <end position="449"/>
    </location>
</feature>
<name>A0A3E3E1M3_9FIRM</name>
<evidence type="ECO:0000313" key="4">
    <source>
        <dbReference type="Proteomes" id="UP000261212"/>
    </source>
</evidence>
<comment type="caution">
    <text evidence="3">The sequence shown here is derived from an EMBL/GenBank/DDBJ whole genome shotgun (WGS) entry which is preliminary data.</text>
</comment>
<feature type="domain" description="MucBP" evidence="2">
    <location>
        <begin position="251"/>
        <end position="313"/>
    </location>
</feature>
<evidence type="ECO:0000256" key="1">
    <source>
        <dbReference type="ARBA" id="ARBA00022737"/>
    </source>
</evidence>
<dbReference type="AlphaFoldDB" id="A0A3E3E1M3"/>
<reference evidence="3 4" key="1">
    <citation type="submission" date="2018-08" db="EMBL/GenBank/DDBJ databases">
        <title>A genome reference for cultivated species of the human gut microbiota.</title>
        <authorList>
            <person name="Zou Y."/>
            <person name="Xue W."/>
            <person name="Luo G."/>
        </authorList>
    </citation>
    <scope>NUCLEOTIDE SEQUENCE [LARGE SCALE GENOMIC DNA]</scope>
    <source>
        <strain evidence="3 4">AM25-6</strain>
    </source>
</reference>
<dbReference type="Gene3D" id="3.10.20.320">
    <property type="entry name" value="Putative peptidoglycan bound protein (lpxtg motif)"/>
    <property type="match status" value="3"/>
</dbReference>
<dbReference type="EMBL" id="QUSM01000002">
    <property type="protein sequence ID" value="RGD75437.1"/>
    <property type="molecule type" value="Genomic_DNA"/>
</dbReference>
<keyword evidence="1" id="KW-0677">Repeat</keyword>
<proteinExistence type="predicted"/>
<evidence type="ECO:0000313" key="3">
    <source>
        <dbReference type="EMBL" id="RGD75437.1"/>
    </source>
</evidence>
<organism evidence="3 4">
    <name type="scientific">Anaerofustis stercorihominis</name>
    <dbReference type="NCBI Taxonomy" id="214853"/>
    <lineage>
        <taxon>Bacteria</taxon>
        <taxon>Bacillati</taxon>
        <taxon>Bacillota</taxon>
        <taxon>Clostridia</taxon>
        <taxon>Eubacteriales</taxon>
        <taxon>Eubacteriaceae</taxon>
        <taxon>Anaerofustis</taxon>
    </lineage>
</organism>
<dbReference type="RefSeq" id="WP_117531632.1">
    <property type="nucleotide sequence ID" value="NZ_QUSM01000002.1"/>
</dbReference>
<evidence type="ECO:0000259" key="2">
    <source>
        <dbReference type="Pfam" id="PF06458"/>
    </source>
</evidence>
<sequence length="464" mass="52171">MKEKLLRRKGVIFVLIAFIFMVPSIINAATLKNEPYVQYNFNKNLTDQKGHASLTKWSSTGNNNRNNSSTSYGSDSYGPYFQWKSTQARGGGFYIDINKNIGEEYTIGLKFSFEQTGPSWRKIIDYKNSTLDTGFYFYDSGHLRFYNYGAQGTSTTPANKVVDMIVRRNKSKSFEAYIVNGNTKTLDLKVSDTNDQGVPSVVNGKTRLGFFFDDTVTGAEATPGGKVYAIKIWDKYVDPDEVIEELKPKGTVTVHYVDENGAKIKTDKQIEGEKGKAYSVSPDAIEGYRYVKTEGNASGTFPEGNTNVTFVYKKIIKGTVTAKFVDINGNKIKGDKIYEGEKDEHYNISKENIYGYEYVRTEGNASGVFPEGNTDVTFVYKVSMPCTVTAIYVDEDGNKLCDNIVYKGFENNAYKTSKLEIKGYEFLRVEGNETGKFMYTPQIVTYVYKKESPPPHSLLSPDMK</sequence>
<dbReference type="Proteomes" id="UP000261212">
    <property type="component" value="Unassembled WGS sequence"/>
</dbReference>
<protein>
    <recommendedName>
        <fullName evidence="2">MucBP domain-containing protein</fullName>
    </recommendedName>
</protein>
<dbReference type="InterPro" id="IPR009459">
    <property type="entry name" value="MucBP_dom"/>
</dbReference>